<dbReference type="EMBL" id="JAXLQG010000021">
    <property type="protein sequence ID" value="KAK5529684.1"/>
    <property type="molecule type" value="Genomic_DNA"/>
</dbReference>
<gene>
    <name evidence="4" type="ORF">LTR25_009463</name>
</gene>
<keyword evidence="5" id="KW-1185">Reference proteome</keyword>
<evidence type="ECO:0000313" key="4">
    <source>
        <dbReference type="EMBL" id="KAK5529684.1"/>
    </source>
</evidence>
<dbReference type="PANTHER" id="PTHR47585:SF1">
    <property type="entry name" value="DUF1446 DOMAIN-CONTAINING PROTEIN"/>
    <property type="match status" value="1"/>
</dbReference>
<evidence type="ECO:0000313" key="5">
    <source>
        <dbReference type="Proteomes" id="UP001345827"/>
    </source>
</evidence>
<accession>A0AAV9PXF3</accession>
<reference evidence="4 5" key="1">
    <citation type="submission" date="2023-06" db="EMBL/GenBank/DDBJ databases">
        <title>Black Yeasts Isolated from many extreme environments.</title>
        <authorList>
            <person name="Coleine C."/>
            <person name="Stajich J.E."/>
            <person name="Selbmann L."/>
        </authorList>
    </citation>
    <scope>NUCLEOTIDE SEQUENCE [LARGE SCALE GENOMIC DNA]</scope>
    <source>
        <strain evidence="4 5">CCFEE 5887</strain>
    </source>
</reference>
<feature type="domain" description="Acyclic terpene utilisation N-terminal" evidence="2">
    <location>
        <begin position="20"/>
        <end position="469"/>
    </location>
</feature>
<evidence type="ECO:0000259" key="3">
    <source>
        <dbReference type="Pfam" id="PF23544"/>
    </source>
</evidence>
<comment type="caution">
    <text evidence="4">The sequence shown here is derived from an EMBL/GenBank/DDBJ whole genome shotgun (WGS) entry which is preliminary data.</text>
</comment>
<dbReference type="AlphaFoldDB" id="A0AAV9PXF3"/>
<name>A0AAV9PXF3_9PEZI</name>
<dbReference type="InterPro" id="IPR010839">
    <property type="entry name" value="AtuA_N"/>
</dbReference>
<dbReference type="Pfam" id="PF23544">
    <property type="entry name" value="AtuA_ferredoxin"/>
    <property type="match status" value="1"/>
</dbReference>
<dbReference type="PANTHER" id="PTHR47585">
    <property type="match status" value="1"/>
</dbReference>
<dbReference type="Pfam" id="PF07287">
    <property type="entry name" value="AtuA"/>
    <property type="match status" value="1"/>
</dbReference>
<evidence type="ECO:0000256" key="1">
    <source>
        <dbReference type="SAM" id="MobiDB-lite"/>
    </source>
</evidence>
<feature type="domain" description="AtuA-like ferredoxin-fold" evidence="3">
    <location>
        <begin position="513"/>
        <end position="613"/>
    </location>
</feature>
<sequence length="632" mass="70893">MSSMKPRSMVNGSARGTRPVRIANCSGGQMEPGWQMRKQATMGPVDFITGDWLAENNIAQEAAAMDKGTGEGFKKNCWEGLQLSMDAIAQKGIKVIVNGGGLGPQNLAKRCQELINKNNYDLTVAYVSGDNITGRVRSSLKEHGKLPSSFQDGSGRNHRDAKFTADEVLACTAYLGARAIVKALENNADIIICGRVADAAPIMGAAWWWYGWADTDYDRLAGAFLAGHIIECSAYASGSNFSGFNRFPLEMFIDSGFPIAEVEEDGACVITKHEGTDGMVTEETIKCQLLYEIQGNVYLNSDVKAVLDHCQIKQVGKDRVRLSNIKGCPPPPTTKLAVFFQGGFESQNLANFAGYSTRRKHKLYEKQIRARLDARALTQEFDVLEFQTIGSPRPNPRRMFESTTYSRIFAQAKRPEPLSALKLILADDTQQKPSGLHWAQDMRTADPKTFYVYYPCIMPQDEIEEAAHILDRDGNVQTFHVTRPSKYEDLEERESYDPVNPTPLESFGETVTMPLGNIVIGRSGDKGPNVNIGLFTDRAEIWEWFRSFLTIDRMKRLIGRDWKDEYRIERVEFPTIFAVHFVVYGILGRGVSSSTLLDNRGKGFTDYIRAKHVDVPKQFLQWTWEENDFEDE</sequence>
<organism evidence="4 5">
    <name type="scientific">Vermiconidia calcicola</name>
    <dbReference type="NCBI Taxonomy" id="1690605"/>
    <lineage>
        <taxon>Eukaryota</taxon>
        <taxon>Fungi</taxon>
        <taxon>Dikarya</taxon>
        <taxon>Ascomycota</taxon>
        <taxon>Pezizomycotina</taxon>
        <taxon>Dothideomycetes</taxon>
        <taxon>Dothideomycetidae</taxon>
        <taxon>Mycosphaerellales</taxon>
        <taxon>Extremaceae</taxon>
        <taxon>Vermiconidia</taxon>
    </lineage>
</organism>
<evidence type="ECO:0000259" key="2">
    <source>
        <dbReference type="Pfam" id="PF07287"/>
    </source>
</evidence>
<dbReference type="Proteomes" id="UP001345827">
    <property type="component" value="Unassembled WGS sequence"/>
</dbReference>
<dbReference type="InterPro" id="IPR056362">
    <property type="entry name" value="AtuA-like_ferredoxin_dom"/>
</dbReference>
<feature type="region of interest" description="Disordered" evidence="1">
    <location>
        <begin position="1"/>
        <end position="23"/>
    </location>
</feature>
<evidence type="ECO:0008006" key="6">
    <source>
        <dbReference type="Google" id="ProtNLM"/>
    </source>
</evidence>
<proteinExistence type="predicted"/>
<protein>
    <recommendedName>
        <fullName evidence="6">DUF1446 domain-containing protein</fullName>
    </recommendedName>
</protein>